<dbReference type="PANTHER" id="PTHR10963:SF55">
    <property type="entry name" value="GLYCOSIDE HYDROLASE FAMILY 16 PROTEIN"/>
    <property type="match status" value="1"/>
</dbReference>
<evidence type="ECO:0000313" key="4">
    <source>
        <dbReference type="EMBL" id="QEC69126.1"/>
    </source>
</evidence>
<dbReference type="PANTHER" id="PTHR10963">
    <property type="entry name" value="GLYCOSYL HYDROLASE-RELATED"/>
    <property type="match status" value="1"/>
</dbReference>
<reference evidence="4 5" key="1">
    <citation type="journal article" date="2016" name="Int. J. Syst. Evol. Microbiol.">
        <title>Panacibacter ginsenosidivorans gen. nov., sp. nov., with ginsenoside converting activity isolated from soil of a ginseng field.</title>
        <authorList>
            <person name="Siddiqi M.Z."/>
            <person name="Muhammad Shafi S."/>
            <person name="Choi K.D."/>
            <person name="Im W.T."/>
        </authorList>
    </citation>
    <scope>NUCLEOTIDE SEQUENCE [LARGE SCALE GENOMIC DNA]</scope>
    <source>
        <strain evidence="4 5">Gsoil1550</strain>
    </source>
</reference>
<dbReference type="AlphaFoldDB" id="A0A5B8VF34"/>
<evidence type="ECO:0000313" key="5">
    <source>
        <dbReference type="Proteomes" id="UP000321533"/>
    </source>
</evidence>
<dbReference type="Gene3D" id="2.60.120.200">
    <property type="match status" value="1"/>
</dbReference>
<dbReference type="InterPro" id="IPR050546">
    <property type="entry name" value="Glycosyl_Hydrlase_16"/>
</dbReference>
<protein>
    <submittedName>
        <fullName evidence="4">Glycoside hydrolase family 16 protein</fullName>
    </submittedName>
</protein>
<dbReference type="EMBL" id="CP042435">
    <property type="protein sequence ID" value="QEC69126.1"/>
    <property type="molecule type" value="Genomic_DNA"/>
</dbReference>
<dbReference type="RefSeq" id="WP_147191865.1">
    <property type="nucleotide sequence ID" value="NZ_CP042435.1"/>
</dbReference>
<dbReference type="OrthoDB" id="9809583at2"/>
<dbReference type="Pfam" id="PF00722">
    <property type="entry name" value="Glyco_hydro_16"/>
    <property type="match status" value="1"/>
</dbReference>
<evidence type="ECO:0000256" key="1">
    <source>
        <dbReference type="ARBA" id="ARBA00006865"/>
    </source>
</evidence>
<dbReference type="InterPro" id="IPR013320">
    <property type="entry name" value="ConA-like_dom_sf"/>
</dbReference>
<comment type="similarity">
    <text evidence="1">Belongs to the glycosyl hydrolase 16 family.</text>
</comment>
<accession>A0A5B8VF34</accession>
<proteinExistence type="inferred from homology"/>
<feature type="signal peptide" evidence="2">
    <location>
        <begin position="1"/>
        <end position="17"/>
    </location>
</feature>
<keyword evidence="2" id="KW-0732">Signal</keyword>
<feature type="chain" id="PRO_5022832577" evidence="2">
    <location>
        <begin position="18"/>
        <end position="290"/>
    </location>
</feature>
<dbReference type="InterPro" id="IPR000757">
    <property type="entry name" value="Beta-glucanase-like"/>
</dbReference>
<sequence>MKLAFFCFTFIAVSAIAQSYDPFQPDFSAPPNKAGFTLVWHDEFNNTGKPDTTNWIYEHGFVRNEELQWYSEANANCKNGVLLIEGRKEKIKNKNYNAASADWRLKRAYAEYTSASIQTRGLHQWQYGCFEIRARIDTAKGAWPAIWTLGVNGKWPANGETDIMEFYRIKQEPVMLANTAWGTGKRYVANWHTEIKPLTYFTAKDAAWVKKFHVWKMEWDKESIKLFLDDELLNITSLDKTINVDGSNPFLQPQYILLNLAMGGNGGDPSAMQQPITYEVDYVRVYQKVQ</sequence>
<dbReference type="GO" id="GO:0004553">
    <property type="term" value="F:hydrolase activity, hydrolyzing O-glycosyl compounds"/>
    <property type="evidence" value="ECO:0007669"/>
    <property type="project" value="InterPro"/>
</dbReference>
<dbReference type="Proteomes" id="UP000321533">
    <property type="component" value="Chromosome"/>
</dbReference>
<keyword evidence="5" id="KW-1185">Reference proteome</keyword>
<feature type="domain" description="GH16" evidence="3">
    <location>
        <begin position="25"/>
        <end position="290"/>
    </location>
</feature>
<evidence type="ECO:0000259" key="3">
    <source>
        <dbReference type="PROSITE" id="PS51762"/>
    </source>
</evidence>
<dbReference type="SUPFAM" id="SSF49899">
    <property type="entry name" value="Concanavalin A-like lectins/glucanases"/>
    <property type="match status" value="1"/>
</dbReference>
<dbReference type="CDD" id="cd08023">
    <property type="entry name" value="GH16_laminarinase_like"/>
    <property type="match status" value="1"/>
</dbReference>
<organism evidence="4 5">
    <name type="scientific">Panacibacter ginsenosidivorans</name>
    <dbReference type="NCBI Taxonomy" id="1813871"/>
    <lineage>
        <taxon>Bacteria</taxon>
        <taxon>Pseudomonadati</taxon>
        <taxon>Bacteroidota</taxon>
        <taxon>Chitinophagia</taxon>
        <taxon>Chitinophagales</taxon>
        <taxon>Chitinophagaceae</taxon>
        <taxon>Panacibacter</taxon>
    </lineage>
</organism>
<dbReference type="KEGG" id="pgin:FRZ67_18065"/>
<dbReference type="PROSITE" id="PS51762">
    <property type="entry name" value="GH16_2"/>
    <property type="match status" value="1"/>
</dbReference>
<name>A0A5B8VF34_9BACT</name>
<keyword evidence="4" id="KW-0378">Hydrolase</keyword>
<gene>
    <name evidence="4" type="ORF">FRZ67_18065</name>
</gene>
<evidence type="ECO:0000256" key="2">
    <source>
        <dbReference type="SAM" id="SignalP"/>
    </source>
</evidence>
<dbReference type="GO" id="GO:0005975">
    <property type="term" value="P:carbohydrate metabolic process"/>
    <property type="evidence" value="ECO:0007669"/>
    <property type="project" value="InterPro"/>
</dbReference>